<reference evidence="3" key="1">
    <citation type="submission" date="2020-08" db="EMBL/GenBank/DDBJ databases">
        <title>Multicomponent nature underlies the extraordinary mechanical properties of spider dragline silk.</title>
        <authorList>
            <person name="Kono N."/>
            <person name="Nakamura H."/>
            <person name="Mori M."/>
            <person name="Yoshida Y."/>
            <person name="Ohtoshi R."/>
            <person name="Malay A.D."/>
            <person name="Moran D.A.P."/>
            <person name="Tomita M."/>
            <person name="Numata K."/>
            <person name="Arakawa K."/>
        </authorList>
    </citation>
    <scope>NUCLEOTIDE SEQUENCE</scope>
</reference>
<dbReference type="Proteomes" id="UP000887013">
    <property type="component" value="Unassembled WGS sequence"/>
</dbReference>
<dbReference type="PANTHER" id="PTHR24252:SF7">
    <property type="entry name" value="HYALIN"/>
    <property type="match status" value="1"/>
</dbReference>
<proteinExistence type="predicted"/>
<evidence type="ECO:0000313" key="3">
    <source>
        <dbReference type="EMBL" id="GFS73228.1"/>
    </source>
</evidence>
<comment type="caution">
    <text evidence="3">The sequence shown here is derived from an EMBL/GenBank/DDBJ whole genome shotgun (WGS) entry which is preliminary data.</text>
</comment>
<protein>
    <recommendedName>
        <fullName evidence="2">Peptidase S1 domain-containing protein</fullName>
    </recommendedName>
</protein>
<evidence type="ECO:0000259" key="2">
    <source>
        <dbReference type="Pfam" id="PF00089"/>
    </source>
</evidence>
<organism evidence="3 4">
    <name type="scientific">Nephila pilipes</name>
    <name type="common">Giant wood spider</name>
    <name type="synonym">Nephila maculata</name>
    <dbReference type="NCBI Taxonomy" id="299642"/>
    <lineage>
        <taxon>Eukaryota</taxon>
        <taxon>Metazoa</taxon>
        <taxon>Ecdysozoa</taxon>
        <taxon>Arthropoda</taxon>
        <taxon>Chelicerata</taxon>
        <taxon>Arachnida</taxon>
        <taxon>Araneae</taxon>
        <taxon>Araneomorphae</taxon>
        <taxon>Entelegynae</taxon>
        <taxon>Araneoidea</taxon>
        <taxon>Nephilidae</taxon>
        <taxon>Nephila</taxon>
    </lineage>
</organism>
<dbReference type="EMBL" id="BMAW01096082">
    <property type="protein sequence ID" value="GFS73228.1"/>
    <property type="molecule type" value="Genomic_DNA"/>
</dbReference>
<dbReference type="GO" id="GO:0006508">
    <property type="term" value="P:proteolysis"/>
    <property type="evidence" value="ECO:0007669"/>
    <property type="project" value="InterPro"/>
</dbReference>
<dbReference type="PANTHER" id="PTHR24252">
    <property type="entry name" value="ACROSIN-RELATED"/>
    <property type="match status" value="1"/>
</dbReference>
<dbReference type="SUPFAM" id="SSF50494">
    <property type="entry name" value="Trypsin-like serine proteases"/>
    <property type="match status" value="1"/>
</dbReference>
<dbReference type="Gene3D" id="2.40.10.10">
    <property type="entry name" value="Trypsin-like serine proteases"/>
    <property type="match status" value="1"/>
</dbReference>
<evidence type="ECO:0000313" key="4">
    <source>
        <dbReference type="Proteomes" id="UP000887013"/>
    </source>
</evidence>
<keyword evidence="4" id="KW-1185">Reference proteome</keyword>
<dbReference type="Pfam" id="PF00089">
    <property type="entry name" value="Trypsin"/>
    <property type="match status" value="1"/>
</dbReference>
<feature type="non-terminal residue" evidence="3">
    <location>
        <position position="1"/>
    </location>
</feature>
<dbReference type="InterPro" id="IPR001254">
    <property type="entry name" value="Trypsin_dom"/>
</dbReference>
<dbReference type="InterPro" id="IPR043504">
    <property type="entry name" value="Peptidase_S1_PA_chymotrypsin"/>
</dbReference>
<accession>A0A8X6MR42</accession>
<dbReference type="OrthoDB" id="93664at2759"/>
<gene>
    <name evidence="3" type="ORF">NPIL_57511</name>
</gene>
<name>A0A8X6MR42_NEPPI</name>
<dbReference type="GO" id="GO:0004252">
    <property type="term" value="F:serine-type endopeptidase activity"/>
    <property type="evidence" value="ECO:0007669"/>
    <property type="project" value="InterPro"/>
</dbReference>
<dbReference type="AlphaFoldDB" id="A0A8X6MR42"/>
<feature type="domain" description="Peptidase S1" evidence="2">
    <location>
        <begin position="10"/>
        <end position="59"/>
    </location>
</feature>
<evidence type="ECO:0000256" key="1">
    <source>
        <dbReference type="ARBA" id="ARBA00023157"/>
    </source>
</evidence>
<sequence>MLLLLLPLKDQIQIGNDIALIRFNAPVSMTSQVRPICLPPWLIKLTQGTVCHVTGWGDTL</sequence>
<keyword evidence="1" id="KW-1015">Disulfide bond</keyword>
<dbReference type="InterPro" id="IPR009003">
    <property type="entry name" value="Peptidase_S1_PA"/>
</dbReference>